<keyword evidence="1" id="KW-0472">Membrane</keyword>
<accession>A0A1W1B9M6</accession>
<sequence length="45" mass="4875">MSIKDKIKRTILIALGFALATYLIMSGTAILTQDNNTSVQMESDG</sequence>
<keyword evidence="1" id="KW-0812">Transmembrane</keyword>
<gene>
    <name evidence="2" type="ORF">MNB_SM-4-623</name>
</gene>
<proteinExistence type="predicted"/>
<feature type="transmembrane region" description="Helical" evidence="1">
    <location>
        <begin position="12"/>
        <end position="31"/>
    </location>
</feature>
<reference evidence="2" key="1">
    <citation type="submission" date="2016-10" db="EMBL/GenBank/DDBJ databases">
        <authorList>
            <person name="de Groot N.N."/>
        </authorList>
    </citation>
    <scope>NUCLEOTIDE SEQUENCE</scope>
</reference>
<protein>
    <submittedName>
        <fullName evidence="2">Uncharacterized protein</fullName>
    </submittedName>
</protein>
<dbReference type="EMBL" id="FPHF01000005">
    <property type="protein sequence ID" value="SFV50167.1"/>
    <property type="molecule type" value="Genomic_DNA"/>
</dbReference>
<organism evidence="2">
    <name type="scientific">hydrothermal vent metagenome</name>
    <dbReference type="NCBI Taxonomy" id="652676"/>
    <lineage>
        <taxon>unclassified sequences</taxon>
        <taxon>metagenomes</taxon>
        <taxon>ecological metagenomes</taxon>
    </lineage>
</organism>
<dbReference type="AlphaFoldDB" id="A0A1W1B9M6"/>
<evidence type="ECO:0000313" key="2">
    <source>
        <dbReference type="EMBL" id="SFV50167.1"/>
    </source>
</evidence>
<evidence type="ECO:0000256" key="1">
    <source>
        <dbReference type="SAM" id="Phobius"/>
    </source>
</evidence>
<keyword evidence="1" id="KW-1133">Transmembrane helix</keyword>
<name>A0A1W1B9M6_9ZZZZ</name>